<protein>
    <submittedName>
        <fullName evidence="2">Uncharacterized protein</fullName>
    </submittedName>
</protein>
<dbReference type="Proteomes" id="UP000054560">
    <property type="component" value="Unassembled WGS sequence"/>
</dbReference>
<dbReference type="GeneID" id="25912027"/>
<feature type="region of interest" description="Disordered" evidence="1">
    <location>
        <begin position="34"/>
        <end position="86"/>
    </location>
</feature>
<evidence type="ECO:0000313" key="2">
    <source>
        <dbReference type="EMBL" id="KNC75963.1"/>
    </source>
</evidence>
<organism evidence="2 3">
    <name type="scientific">Sphaeroforma arctica JP610</name>
    <dbReference type="NCBI Taxonomy" id="667725"/>
    <lineage>
        <taxon>Eukaryota</taxon>
        <taxon>Ichthyosporea</taxon>
        <taxon>Ichthyophonida</taxon>
        <taxon>Sphaeroforma</taxon>
    </lineage>
</organism>
<gene>
    <name evidence="2" type="ORF">SARC_11523</name>
</gene>
<proteinExistence type="predicted"/>
<feature type="compositionally biased region" description="Basic and acidic residues" evidence="1">
    <location>
        <begin position="76"/>
        <end position="85"/>
    </location>
</feature>
<dbReference type="RefSeq" id="XP_014149865.1">
    <property type="nucleotide sequence ID" value="XM_014294390.1"/>
</dbReference>
<reference evidence="2 3" key="1">
    <citation type="submission" date="2011-02" db="EMBL/GenBank/DDBJ databases">
        <title>The Genome Sequence of Sphaeroforma arctica JP610.</title>
        <authorList>
            <consortium name="The Broad Institute Genome Sequencing Platform"/>
            <person name="Russ C."/>
            <person name="Cuomo C."/>
            <person name="Young S.K."/>
            <person name="Zeng Q."/>
            <person name="Gargeya S."/>
            <person name="Alvarado L."/>
            <person name="Berlin A."/>
            <person name="Chapman S.B."/>
            <person name="Chen Z."/>
            <person name="Freedman E."/>
            <person name="Gellesch M."/>
            <person name="Goldberg J."/>
            <person name="Griggs A."/>
            <person name="Gujja S."/>
            <person name="Heilman E."/>
            <person name="Heiman D."/>
            <person name="Howarth C."/>
            <person name="Mehta T."/>
            <person name="Neiman D."/>
            <person name="Pearson M."/>
            <person name="Roberts A."/>
            <person name="Saif S."/>
            <person name="Shea T."/>
            <person name="Shenoy N."/>
            <person name="Sisk P."/>
            <person name="Stolte C."/>
            <person name="Sykes S."/>
            <person name="White J."/>
            <person name="Yandava C."/>
            <person name="Burger G."/>
            <person name="Gray M.W."/>
            <person name="Holland P.W.H."/>
            <person name="King N."/>
            <person name="Lang F.B.F."/>
            <person name="Roger A.J."/>
            <person name="Ruiz-Trillo I."/>
            <person name="Haas B."/>
            <person name="Nusbaum C."/>
            <person name="Birren B."/>
        </authorList>
    </citation>
    <scope>NUCLEOTIDE SEQUENCE [LARGE SCALE GENOMIC DNA]</scope>
    <source>
        <strain evidence="2 3">JP610</strain>
    </source>
</reference>
<name>A0A0L0FIV3_9EUKA</name>
<keyword evidence="3" id="KW-1185">Reference proteome</keyword>
<dbReference type="EMBL" id="KQ243331">
    <property type="protein sequence ID" value="KNC75963.1"/>
    <property type="molecule type" value="Genomic_DNA"/>
</dbReference>
<accession>A0A0L0FIV3</accession>
<evidence type="ECO:0000256" key="1">
    <source>
        <dbReference type="SAM" id="MobiDB-lite"/>
    </source>
</evidence>
<dbReference type="AlphaFoldDB" id="A0A0L0FIV3"/>
<sequence length="129" mass="13970">MEREVAKAAAATAAAEATAAAAEAFNRTVAEALVSGNNSPDNASDKDVATPIKETTPAEKARGPTIASTSKLAFPKPRDETRDTSQDAQLILLMRLKRKVLNYRGQRRISEGTYTGTRRGAKLKWQIRI</sequence>
<evidence type="ECO:0000313" key="3">
    <source>
        <dbReference type="Proteomes" id="UP000054560"/>
    </source>
</evidence>